<dbReference type="AlphaFoldDB" id="T1C0T5"/>
<feature type="non-terminal residue" evidence="2">
    <location>
        <position position="1"/>
    </location>
</feature>
<gene>
    <name evidence="2" type="ORF">B2A_04191</name>
</gene>
<name>T1C0T5_9ZZZZ</name>
<feature type="domain" description="DUF7694" evidence="1">
    <location>
        <begin position="9"/>
        <end position="68"/>
    </location>
</feature>
<sequence>YVVIAKPLAQGATHLSIRRVDRKACRDWRHFQQIKNQLCGKEREGLELYPAESRLVDTANQYHLWVMPPGVKLEIGWSRRSVVDHGDHPIPGAVQRPLDRLE</sequence>
<evidence type="ECO:0000259" key="1">
    <source>
        <dbReference type="Pfam" id="PF24746"/>
    </source>
</evidence>
<organism evidence="2">
    <name type="scientific">mine drainage metagenome</name>
    <dbReference type="NCBI Taxonomy" id="410659"/>
    <lineage>
        <taxon>unclassified sequences</taxon>
        <taxon>metagenomes</taxon>
        <taxon>ecological metagenomes</taxon>
    </lineage>
</organism>
<reference evidence="2" key="2">
    <citation type="journal article" date="2014" name="ISME J.">
        <title>Microbial stratification in low pH oxic and suboxic macroscopic growths along an acid mine drainage.</title>
        <authorList>
            <person name="Mendez-Garcia C."/>
            <person name="Mesa V."/>
            <person name="Sprenger R.R."/>
            <person name="Richter M."/>
            <person name="Diez M.S."/>
            <person name="Solano J."/>
            <person name="Bargiela R."/>
            <person name="Golyshina O.V."/>
            <person name="Manteca A."/>
            <person name="Ramos J.L."/>
            <person name="Gallego J.R."/>
            <person name="Llorente I."/>
            <person name="Martins Dos Santos V.A."/>
            <person name="Jensen O.N."/>
            <person name="Pelaez A.I."/>
            <person name="Sanchez J."/>
            <person name="Ferrer M."/>
        </authorList>
    </citation>
    <scope>NUCLEOTIDE SEQUENCE</scope>
</reference>
<comment type="caution">
    <text evidence="2">The sequence shown here is derived from an EMBL/GenBank/DDBJ whole genome shotgun (WGS) entry which is preliminary data.</text>
</comment>
<accession>T1C0T5</accession>
<dbReference type="EMBL" id="AUZZ01002800">
    <property type="protein sequence ID" value="EQD58904.1"/>
    <property type="molecule type" value="Genomic_DNA"/>
</dbReference>
<dbReference type="Pfam" id="PF24746">
    <property type="entry name" value="DUF7694"/>
    <property type="match status" value="1"/>
</dbReference>
<reference evidence="2" key="1">
    <citation type="submission" date="2013-08" db="EMBL/GenBank/DDBJ databases">
        <authorList>
            <person name="Mendez C."/>
            <person name="Richter M."/>
            <person name="Ferrer M."/>
            <person name="Sanchez J."/>
        </authorList>
    </citation>
    <scope>NUCLEOTIDE SEQUENCE</scope>
</reference>
<evidence type="ECO:0000313" key="2">
    <source>
        <dbReference type="EMBL" id="EQD58904.1"/>
    </source>
</evidence>
<proteinExistence type="predicted"/>
<dbReference type="InterPro" id="IPR056111">
    <property type="entry name" value="DUF7694"/>
</dbReference>
<protein>
    <recommendedName>
        <fullName evidence="1">DUF7694 domain-containing protein</fullName>
    </recommendedName>
</protein>